<dbReference type="SUPFAM" id="SSF52777">
    <property type="entry name" value="CoA-dependent acyltransferases"/>
    <property type="match status" value="2"/>
</dbReference>
<keyword evidence="3" id="KW-1185">Reference proteome</keyword>
<dbReference type="GO" id="GO:0009239">
    <property type="term" value="P:enterobactin biosynthetic process"/>
    <property type="evidence" value="ECO:0007669"/>
    <property type="project" value="TreeGrafter"/>
</dbReference>
<dbReference type="InterPro" id="IPR023213">
    <property type="entry name" value="CAT-like_dom_sf"/>
</dbReference>
<reference evidence="2 3" key="1">
    <citation type="submission" date="2020-07" db="EMBL/GenBank/DDBJ databases">
        <title>Genomic Encyclopedia of Type Strains, Phase IV (KMG-IV): sequencing the most valuable type-strain genomes for metagenomic binning, comparative biology and taxonomic classification.</title>
        <authorList>
            <person name="Goeker M."/>
        </authorList>
    </citation>
    <scope>NUCLEOTIDE SEQUENCE [LARGE SCALE GENOMIC DNA]</scope>
    <source>
        <strain evidence="2 3">DSM 45533</strain>
    </source>
</reference>
<dbReference type="Pfam" id="PF00668">
    <property type="entry name" value="Condensation"/>
    <property type="match status" value="1"/>
</dbReference>
<feature type="domain" description="Condensation" evidence="1">
    <location>
        <begin position="51"/>
        <end position="332"/>
    </location>
</feature>
<dbReference type="GO" id="GO:0043041">
    <property type="term" value="P:amino acid activation for nonribosomal peptide biosynthetic process"/>
    <property type="evidence" value="ECO:0007669"/>
    <property type="project" value="TreeGrafter"/>
</dbReference>
<accession>A0A7W0CNQ3</accession>
<dbReference type="Gene3D" id="3.30.559.10">
    <property type="entry name" value="Chloramphenicol acetyltransferase-like domain"/>
    <property type="match status" value="1"/>
</dbReference>
<dbReference type="GO" id="GO:0008610">
    <property type="term" value="P:lipid biosynthetic process"/>
    <property type="evidence" value="ECO:0007669"/>
    <property type="project" value="UniProtKB-ARBA"/>
</dbReference>
<organism evidence="2 3">
    <name type="scientific">Nonomuraea soli</name>
    <dbReference type="NCBI Taxonomy" id="1032476"/>
    <lineage>
        <taxon>Bacteria</taxon>
        <taxon>Bacillati</taxon>
        <taxon>Actinomycetota</taxon>
        <taxon>Actinomycetes</taxon>
        <taxon>Streptosporangiales</taxon>
        <taxon>Streptosporangiaceae</taxon>
        <taxon>Nonomuraea</taxon>
    </lineage>
</organism>
<dbReference type="GO" id="GO:0009366">
    <property type="term" value="C:enterobactin synthetase complex"/>
    <property type="evidence" value="ECO:0007669"/>
    <property type="project" value="TreeGrafter"/>
</dbReference>
<evidence type="ECO:0000313" key="3">
    <source>
        <dbReference type="Proteomes" id="UP000530928"/>
    </source>
</evidence>
<protein>
    <recommendedName>
        <fullName evidence="1">Condensation domain-containing protein</fullName>
    </recommendedName>
</protein>
<dbReference type="GO" id="GO:0005829">
    <property type="term" value="C:cytosol"/>
    <property type="evidence" value="ECO:0007669"/>
    <property type="project" value="TreeGrafter"/>
</dbReference>
<comment type="caution">
    <text evidence="2">The sequence shown here is derived from an EMBL/GenBank/DDBJ whole genome shotgun (WGS) entry which is preliminary data.</text>
</comment>
<evidence type="ECO:0000259" key="1">
    <source>
        <dbReference type="Pfam" id="PF00668"/>
    </source>
</evidence>
<dbReference type="RefSeq" id="WP_181613191.1">
    <property type="nucleotide sequence ID" value="NZ_BAABAM010000004.1"/>
</dbReference>
<name>A0A7W0CNQ3_9ACTN</name>
<evidence type="ECO:0000313" key="2">
    <source>
        <dbReference type="EMBL" id="MBA2894419.1"/>
    </source>
</evidence>
<dbReference type="GO" id="GO:0031177">
    <property type="term" value="F:phosphopantetheine binding"/>
    <property type="evidence" value="ECO:0007669"/>
    <property type="project" value="TreeGrafter"/>
</dbReference>
<dbReference type="GO" id="GO:0047527">
    <property type="term" value="F:2,3-dihydroxybenzoate-serine ligase activity"/>
    <property type="evidence" value="ECO:0007669"/>
    <property type="project" value="TreeGrafter"/>
</dbReference>
<dbReference type="Proteomes" id="UP000530928">
    <property type="component" value="Unassembled WGS sequence"/>
</dbReference>
<gene>
    <name evidence="2" type="ORF">HNR30_005791</name>
</gene>
<dbReference type="AlphaFoldDB" id="A0A7W0CNQ3"/>
<proteinExistence type="predicted"/>
<dbReference type="PANTHER" id="PTHR45527:SF1">
    <property type="entry name" value="FATTY ACID SYNTHASE"/>
    <property type="match status" value="1"/>
</dbReference>
<dbReference type="InterPro" id="IPR001242">
    <property type="entry name" value="Condensation_dom"/>
</dbReference>
<dbReference type="EMBL" id="JACDUR010000006">
    <property type="protein sequence ID" value="MBA2894419.1"/>
    <property type="molecule type" value="Genomic_DNA"/>
</dbReference>
<dbReference type="PANTHER" id="PTHR45527">
    <property type="entry name" value="NONRIBOSOMAL PEPTIDE SYNTHETASE"/>
    <property type="match status" value="1"/>
</dbReference>
<sequence length="523" mass="57841">MTLTARFAGLQDRHGPLTMGQANMARCVRRDPPEHMNFLAIKWLPRRATRDDVVRATELLLARHEGLRTTWEDQGQHAHGSGELAIAVHDTDGSPADLAQQAGERLRAERFDLEGEFPLRMALVCRQGAPRLAVFVLPHTAVDAISLAQVLQEWERLLLGAEIHAQPPVHPIDLAEQEHTPESRKRADATIRHWREGLGRAPQTMFPIAFDTEHALLPRLRVRSAAAATALERATRRTGASRSIIVMAAFGALLGLRTGQPSCLLASLSSNRTRPALRGHIGPLAQDALIVADLRAATFDELVRRFRVAALSGYQHSRFDSDRLWNTIDTLDEERGTRYARDCVYNDMSLQAASTGEPPPEQEAELAWLEPASLPANLSLWVNRLDESELELLLWISPRALARAEAERFSRGLIRLLVEAGEHIVDLADLRKLTDVTPTAYGPGWVRSEGSWVRPAAVRELVESAVPGCEARVVVNDDTTLTCHVTGTDLAREELRRLCRSGLAARADAIVPHTFVTPAPPPR</sequence>
<dbReference type="Gene3D" id="3.30.559.30">
    <property type="entry name" value="Nonribosomal peptide synthetase, condensation domain"/>
    <property type="match status" value="1"/>
</dbReference>